<dbReference type="InterPro" id="IPR050327">
    <property type="entry name" value="Proton-linked_MCT"/>
</dbReference>
<dbReference type="SUPFAM" id="SSF103473">
    <property type="entry name" value="MFS general substrate transporter"/>
    <property type="match status" value="1"/>
</dbReference>
<dbReference type="InterPro" id="IPR011701">
    <property type="entry name" value="MFS"/>
</dbReference>
<protein>
    <submittedName>
        <fullName evidence="6">MFS transporter</fullName>
    </submittedName>
</protein>
<feature type="transmembrane region" description="Helical" evidence="4">
    <location>
        <begin position="20"/>
        <end position="43"/>
    </location>
</feature>
<dbReference type="Proteomes" id="UP001062165">
    <property type="component" value="Chromosome"/>
</dbReference>
<sequence>MSKITSFSNWPFHPGKSPFFYGWAIIVLGTLGITMSIPGQTMGVSTFTDSLIEALGMSRSELSFAYMCGTITSASFLTWVGAQYDKYGVRPIAILASVGMGITLLFLSQTDHIQGFLPDFLVGPVGNFLIMYIGFAALRFTGQGALTLVSRNMMMKWFEKRRGFAMGFSNVVTSLTFSSAPVLFEMLILDFGWKDAWLILAAVGGLGFPLIILFFFRDNPEKSGLKPDGDYQVKKNSKVNKFPVVKSYTLKDAMGNFAFWVFAMMLAMQAFYWTGFTFNVVSIFETGNYLRSTAISIFLPSSIIAVIVTLSVSSLSDHIKLKYLLYIMGIGSMTAVLGMILLNEWPWMLYVLIGGNGIMLGLYGVILSVTWPRFYGTQHLGAISGRAITFVVLGSSIGPIIFSESLSWTGSYDMAGWLCFVLFLFLTVAAYWANNPQEKYRKV</sequence>
<proteinExistence type="predicted"/>
<feature type="transmembrane region" description="Helical" evidence="4">
    <location>
        <begin position="347"/>
        <end position="371"/>
    </location>
</feature>
<dbReference type="EMBL" id="CP106735">
    <property type="protein sequence ID" value="UXX77941.1"/>
    <property type="molecule type" value="Genomic_DNA"/>
</dbReference>
<dbReference type="PANTHER" id="PTHR11360">
    <property type="entry name" value="MONOCARBOXYLATE TRANSPORTER"/>
    <property type="match status" value="1"/>
</dbReference>
<evidence type="ECO:0000313" key="7">
    <source>
        <dbReference type="Proteomes" id="UP001062165"/>
    </source>
</evidence>
<dbReference type="RefSeq" id="WP_263049688.1">
    <property type="nucleotide sequence ID" value="NZ_CP106735.1"/>
</dbReference>
<dbReference type="PROSITE" id="PS50850">
    <property type="entry name" value="MFS"/>
    <property type="match status" value="1"/>
</dbReference>
<feature type="transmembrane region" description="Helical" evidence="4">
    <location>
        <begin position="294"/>
        <end position="316"/>
    </location>
</feature>
<feature type="transmembrane region" description="Helical" evidence="4">
    <location>
        <begin position="196"/>
        <end position="216"/>
    </location>
</feature>
<reference evidence="6" key="1">
    <citation type="submission" date="2022-10" db="EMBL/GenBank/DDBJ databases">
        <title>Comparative genomics and taxonomic characterization of three novel marine species of genus Reichenbachiella exhibiting antioxidant and polysaccharide degradation activities.</title>
        <authorList>
            <person name="Muhammad N."/>
            <person name="Lee Y.-J."/>
            <person name="Ko J."/>
            <person name="Kim S.-G."/>
        </authorList>
    </citation>
    <scope>NUCLEOTIDE SEQUENCE</scope>
    <source>
        <strain evidence="6">Wsw4-B4</strain>
    </source>
</reference>
<evidence type="ECO:0000256" key="1">
    <source>
        <dbReference type="ARBA" id="ARBA00022692"/>
    </source>
</evidence>
<evidence type="ECO:0000313" key="6">
    <source>
        <dbReference type="EMBL" id="UXX77941.1"/>
    </source>
</evidence>
<evidence type="ECO:0000259" key="5">
    <source>
        <dbReference type="PROSITE" id="PS50850"/>
    </source>
</evidence>
<evidence type="ECO:0000256" key="2">
    <source>
        <dbReference type="ARBA" id="ARBA00022989"/>
    </source>
</evidence>
<feature type="transmembrane region" description="Helical" evidence="4">
    <location>
        <begin position="63"/>
        <end position="82"/>
    </location>
</feature>
<name>A0ABY6CVK7_9BACT</name>
<keyword evidence="3 4" id="KW-0472">Membrane</keyword>
<feature type="transmembrane region" description="Helical" evidence="4">
    <location>
        <begin position="257"/>
        <end position="274"/>
    </location>
</feature>
<accession>A0ABY6CVK7</accession>
<dbReference type="Pfam" id="PF07690">
    <property type="entry name" value="MFS_1"/>
    <property type="match status" value="1"/>
</dbReference>
<evidence type="ECO:0000256" key="3">
    <source>
        <dbReference type="ARBA" id="ARBA00023136"/>
    </source>
</evidence>
<dbReference type="Gene3D" id="1.20.1250.20">
    <property type="entry name" value="MFS general substrate transporter like domains"/>
    <property type="match status" value="1"/>
</dbReference>
<keyword evidence="2 4" id="KW-1133">Transmembrane helix</keyword>
<keyword evidence="7" id="KW-1185">Reference proteome</keyword>
<feature type="transmembrane region" description="Helical" evidence="4">
    <location>
        <begin position="120"/>
        <end position="142"/>
    </location>
</feature>
<feature type="domain" description="Major facilitator superfamily (MFS) profile" evidence="5">
    <location>
        <begin position="24"/>
        <end position="439"/>
    </location>
</feature>
<dbReference type="PANTHER" id="PTHR11360:SF308">
    <property type="entry name" value="BLL3089 PROTEIN"/>
    <property type="match status" value="1"/>
</dbReference>
<feature type="transmembrane region" description="Helical" evidence="4">
    <location>
        <begin position="383"/>
        <end position="402"/>
    </location>
</feature>
<gene>
    <name evidence="6" type="ORF">N7E81_11250</name>
</gene>
<feature type="transmembrane region" description="Helical" evidence="4">
    <location>
        <begin position="323"/>
        <end position="341"/>
    </location>
</feature>
<organism evidence="6 7">
    <name type="scientific">Reichenbachiella carrageenanivorans</name>
    <dbReference type="NCBI Taxonomy" id="2979869"/>
    <lineage>
        <taxon>Bacteria</taxon>
        <taxon>Pseudomonadati</taxon>
        <taxon>Bacteroidota</taxon>
        <taxon>Cytophagia</taxon>
        <taxon>Cytophagales</taxon>
        <taxon>Reichenbachiellaceae</taxon>
        <taxon>Reichenbachiella</taxon>
    </lineage>
</organism>
<evidence type="ECO:0000256" key="4">
    <source>
        <dbReference type="SAM" id="Phobius"/>
    </source>
</evidence>
<dbReference type="InterPro" id="IPR036259">
    <property type="entry name" value="MFS_trans_sf"/>
</dbReference>
<feature type="transmembrane region" description="Helical" evidence="4">
    <location>
        <begin position="89"/>
        <end position="108"/>
    </location>
</feature>
<feature type="transmembrane region" description="Helical" evidence="4">
    <location>
        <begin position="414"/>
        <end position="433"/>
    </location>
</feature>
<keyword evidence="1 4" id="KW-0812">Transmembrane</keyword>
<feature type="transmembrane region" description="Helical" evidence="4">
    <location>
        <begin position="163"/>
        <end position="184"/>
    </location>
</feature>
<dbReference type="InterPro" id="IPR020846">
    <property type="entry name" value="MFS_dom"/>
</dbReference>